<dbReference type="Proteomes" id="UP001233172">
    <property type="component" value="Unassembled WGS sequence"/>
</dbReference>
<evidence type="ECO:0000256" key="1">
    <source>
        <dbReference type="SAM" id="MobiDB-lite"/>
    </source>
</evidence>
<dbReference type="EMBL" id="JASAOG010000048">
    <property type="protein sequence ID" value="KAK0058531.1"/>
    <property type="molecule type" value="Genomic_DNA"/>
</dbReference>
<protein>
    <submittedName>
        <fullName evidence="2">Uncharacterized protein</fullName>
    </submittedName>
</protein>
<reference evidence="2" key="1">
    <citation type="journal article" date="2023" name="PLoS Negl. Trop. Dis.">
        <title>A genome sequence for Biomphalaria pfeifferi, the major vector snail for the human-infecting parasite Schistosoma mansoni.</title>
        <authorList>
            <person name="Bu L."/>
            <person name="Lu L."/>
            <person name="Laidemitt M.R."/>
            <person name="Zhang S.M."/>
            <person name="Mutuku M."/>
            <person name="Mkoji G."/>
            <person name="Steinauer M."/>
            <person name="Loker E.S."/>
        </authorList>
    </citation>
    <scope>NUCLEOTIDE SEQUENCE</scope>
    <source>
        <strain evidence="2">KasaAsao</strain>
    </source>
</reference>
<name>A0AAD8BQ57_BIOPF</name>
<proteinExistence type="predicted"/>
<evidence type="ECO:0000313" key="3">
    <source>
        <dbReference type="Proteomes" id="UP001233172"/>
    </source>
</evidence>
<reference evidence="2" key="2">
    <citation type="submission" date="2023-04" db="EMBL/GenBank/DDBJ databases">
        <authorList>
            <person name="Bu L."/>
            <person name="Lu L."/>
            <person name="Laidemitt M.R."/>
            <person name="Zhang S.M."/>
            <person name="Mutuku M."/>
            <person name="Mkoji G."/>
            <person name="Steinauer M."/>
            <person name="Loker E.S."/>
        </authorList>
    </citation>
    <scope>NUCLEOTIDE SEQUENCE</scope>
    <source>
        <strain evidence="2">KasaAsao</strain>
        <tissue evidence="2">Whole Snail</tissue>
    </source>
</reference>
<evidence type="ECO:0000313" key="2">
    <source>
        <dbReference type="EMBL" id="KAK0058531.1"/>
    </source>
</evidence>
<keyword evidence="3" id="KW-1185">Reference proteome</keyword>
<accession>A0AAD8BQ57</accession>
<organism evidence="2 3">
    <name type="scientific">Biomphalaria pfeifferi</name>
    <name type="common">Bloodfluke planorb</name>
    <name type="synonym">Freshwater snail</name>
    <dbReference type="NCBI Taxonomy" id="112525"/>
    <lineage>
        <taxon>Eukaryota</taxon>
        <taxon>Metazoa</taxon>
        <taxon>Spiralia</taxon>
        <taxon>Lophotrochozoa</taxon>
        <taxon>Mollusca</taxon>
        <taxon>Gastropoda</taxon>
        <taxon>Heterobranchia</taxon>
        <taxon>Euthyneura</taxon>
        <taxon>Panpulmonata</taxon>
        <taxon>Hygrophila</taxon>
        <taxon>Lymnaeoidea</taxon>
        <taxon>Planorbidae</taxon>
        <taxon>Biomphalaria</taxon>
    </lineage>
</organism>
<gene>
    <name evidence="2" type="ORF">Bpfe_012173</name>
</gene>
<feature type="compositionally biased region" description="Polar residues" evidence="1">
    <location>
        <begin position="7"/>
        <end position="16"/>
    </location>
</feature>
<comment type="caution">
    <text evidence="2">The sequence shown here is derived from an EMBL/GenBank/DDBJ whole genome shotgun (WGS) entry which is preliminary data.</text>
</comment>
<dbReference type="AlphaFoldDB" id="A0AAD8BQ57"/>
<sequence>MGVWEPNVTTNASSPPTHRHHQRIVTTNASLPPTHRHHQHIVTTINLMKAVSYNDFRCKHGLMFEANIKFDMTFRIF</sequence>
<feature type="region of interest" description="Disordered" evidence="1">
    <location>
        <begin position="1"/>
        <end position="22"/>
    </location>
</feature>